<evidence type="ECO:0000313" key="1">
    <source>
        <dbReference type="EMBL" id="KAJ9051026.1"/>
    </source>
</evidence>
<dbReference type="Proteomes" id="UP001165960">
    <property type="component" value="Unassembled WGS sequence"/>
</dbReference>
<keyword evidence="2" id="KW-1185">Reference proteome</keyword>
<comment type="caution">
    <text evidence="1">The sequence shown here is derived from an EMBL/GenBank/DDBJ whole genome shotgun (WGS) entry which is preliminary data.</text>
</comment>
<organism evidence="1 2">
    <name type="scientific">Entomophthora muscae</name>
    <dbReference type="NCBI Taxonomy" id="34485"/>
    <lineage>
        <taxon>Eukaryota</taxon>
        <taxon>Fungi</taxon>
        <taxon>Fungi incertae sedis</taxon>
        <taxon>Zoopagomycota</taxon>
        <taxon>Entomophthoromycotina</taxon>
        <taxon>Entomophthoromycetes</taxon>
        <taxon>Entomophthorales</taxon>
        <taxon>Entomophthoraceae</taxon>
        <taxon>Entomophthora</taxon>
    </lineage>
</organism>
<name>A0ACC2RLV0_9FUNG</name>
<gene>
    <name evidence="1" type="ORF">DSO57_1008573</name>
</gene>
<sequence length="68" mass="7564">MEYTAPTIPLTIPKDPNRDKKEETAVISRETAKPVKEPAKDTTKDATPKEGSPELFAPSQDFEEDPVH</sequence>
<reference evidence="1" key="1">
    <citation type="submission" date="2022-04" db="EMBL/GenBank/DDBJ databases">
        <title>Genome of the entomopathogenic fungus Entomophthora muscae.</title>
        <authorList>
            <person name="Elya C."/>
            <person name="Lovett B.R."/>
            <person name="Lee E."/>
            <person name="Macias A.M."/>
            <person name="Hajek A.E."/>
            <person name="De Bivort B.L."/>
            <person name="Kasson M.T."/>
            <person name="De Fine Licht H.H."/>
            <person name="Stajich J.E."/>
        </authorList>
    </citation>
    <scope>NUCLEOTIDE SEQUENCE</scope>
    <source>
        <strain evidence="1">Berkeley</strain>
    </source>
</reference>
<accession>A0ACC2RLV0</accession>
<protein>
    <submittedName>
        <fullName evidence="1">Uncharacterized protein</fullName>
    </submittedName>
</protein>
<dbReference type="EMBL" id="QTSX02007126">
    <property type="protein sequence ID" value="KAJ9051026.1"/>
    <property type="molecule type" value="Genomic_DNA"/>
</dbReference>
<proteinExistence type="predicted"/>
<evidence type="ECO:0000313" key="2">
    <source>
        <dbReference type="Proteomes" id="UP001165960"/>
    </source>
</evidence>